<dbReference type="Pfam" id="PF01514">
    <property type="entry name" value="YscJ_FliF"/>
    <property type="match status" value="1"/>
</dbReference>
<evidence type="ECO:0000256" key="6">
    <source>
        <dbReference type="ARBA" id="ARBA00022989"/>
    </source>
</evidence>
<keyword evidence="5 10" id="KW-0812">Transmembrane</keyword>
<reference evidence="13" key="1">
    <citation type="submission" date="2018-06" db="EMBL/GenBank/DDBJ databases">
        <authorList>
            <person name="Zhirakovskaya E."/>
        </authorList>
    </citation>
    <scope>NUCLEOTIDE SEQUENCE</scope>
</reference>
<evidence type="ECO:0000256" key="3">
    <source>
        <dbReference type="ARBA" id="ARBA00007971"/>
    </source>
</evidence>
<evidence type="ECO:0000259" key="12">
    <source>
        <dbReference type="Pfam" id="PF08345"/>
    </source>
</evidence>
<dbReference type="InterPro" id="IPR045851">
    <property type="entry name" value="AMP-bd_C_sf"/>
</dbReference>
<keyword evidence="13" id="KW-0282">Flagellum</keyword>
<evidence type="ECO:0000256" key="8">
    <source>
        <dbReference type="ARBA" id="ARBA00023143"/>
    </source>
</evidence>
<dbReference type="PIRSF" id="PIRSF004862">
    <property type="entry name" value="FliF"/>
    <property type="match status" value="1"/>
</dbReference>
<dbReference type="Pfam" id="PF08345">
    <property type="entry name" value="YscJ_FliF_C"/>
    <property type="match status" value="1"/>
</dbReference>
<keyword evidence="13" id="KW-0966">Cell projection</keyword>
<dbReference type="GO" id="GO:0005886">
    <property type="term" value="C:plasma membrane"/>
    <property type="evidence" value="ECO:0007669"/>
    <property type="project" value="UniProtKB-SubCell"/>
</dbReference>
<evidence type="ECO:0000256" key="9">
    <source>
        <dbReference type="SAM" id="MobiDB-lite"/>
    </source>
</evidence>
<organism evidence="13">
    <name type="scientific">hydrothermal vent metagenome</name>
    <dbReference type="NCBI Taxonomy" id="652676"/>
    <lineage>
        <taxon>unclassified sequences</taxon>
        <taxon>metagenomes</taxon>
        <taxon>ecological metagenomes</taxon>
    </lineage>
</organism>
<feature type="transmembrane region" description="Helical" evidence="10">
    <location>
        <begin position="25"/>
        <end position="44"/>
    </location>
</feature>
<evidence type="ECO:0000256" key="5">
    <source>
        <dbReference type="ARBA" id="ARBA00022692"/>
    </source>
</evidence>
<dbReference type="InterPro" id="IPR013556">
    <property type="entry name" value="Flag_M-ring_C"/>
</dbReference>
<dbReference type="PANTHER" id="PTHR30046:SF0">
    <property type="entry name" value="FLAGELLAR M-RING PROTEIN"/>
    <property type="match status" value="1"/>
</dbReference>
<evidence type="ECO:0000256" key="10">
    <source>
        <dbReference type="SAM" id="Phobius"/>
    </source>
</evidence>
<keyword evidence="8" id="KW-0975">Bacterial flagellum</keyword>
<dbReference type="InterPro" id="IPR000067">
    <property type="entry name" value="FlgMring_FliF"/>
</dbReference>
<name>A0A3B1C9Z9_9ZZZZ</name>
<evidence type="ECO:0000313" key="13">
    <source>
        <dbReference type="EMBL" id="VAX20718.1"/>
    </source>
</evidence>
<dbReference type="NCBIfam" id="TIGR00206">
    <property type="entry name" value="fliF"/>
    <property type="match status" value="1"/>
</dbReference>
<evidence type="ECO:0000256" key="2">
    <source>
        <dbReference type="ARBA" id="ARBA00004651"/>
    </source>
</evidence>
<keyword evidence="4" id="KW-1003">Cell membrane</keyword>
<evidence type="ECO:0000256" key="7">
    <source>
        <dbReference type="ARBA" id="ARBA00023136"/>
    </source>
</evidence>
<gene>
    <name evidence="13" type="ORF">MNBD_NITROSPINAE04-1545</name>
</gene>
<comment type="subcellular location">
    <subcellularLocation>
        <location evidence="1">Bacterial flagellum basal body</location>
    </subcellularLocation>
    <subcellularLocation>
        <location evidence="2">Cell membrane</location>
        <topology evidence="2">Multi-pass membrane protein</topology>
    </subcellularLocation>
</comment>
<feature type="region of interest" description="Disordered" evidence="9">
    <location>
        <begin position="276"/>
        <end position="334"/>
    </location>
</feature>
<feature type="transmembrane region" description="Helical" evidence="10">
    <location>
        <begin position="436"/>
        <end position="458"/>
    </location>
</feature>
<evidence type="ECO:0000256" key="1">
    <source>
        <dbReference type="ARBA" id="ARBA00004117"/>
    </source>
</evidence>
<feature type="domain" description="Flagellar M-ring N-terminal" evidence="11">
    <location>
        <begin position="46"/>
        <end position="220"/>
    </location>
</feature>
<proteinExistence type="inferred from homology"/>
<dbReference type="AlphaFoldDB" id="A0A3B1C9Z9"/>
<keyword evidence="7 10" id="KW-0472">Membrane</keyword>
<sequence length="528" mass="57977">MFNFLTQTWSQIVELNNSLSVSRRVAITGVAMVSILGILAVAYFSSKPDYQILFAGLEPTDSQSITQGLTEDNVPFKVSHNGTAVMVPADKVHKMRLKFATAGLPTGGTVGFEIFSKSTFGMTEFVQKINFKRALQGELARTVSQFKVIKSARVHIATPERKLFSSEQDKTTASVVIKMATRGKLKKEQVQGIVHLVASSVENLSPENVTVIDTNGNVLSGGEASDETARLSSTQFEYRKTVEKALESNVTTMLEKIVGQGKVVSRANADIDFTRAERTEKKFDPNSQVARSEQRSESKSQGAQSPFGVPGTQSNLPGGEQAGVRPGKPATSNDTQETINYEINEIVSRVVTPVGVIKKLSMAVIVDGKYETDEEGKKKYIPRSAEELKQLSDLTLAAAGINIDRGDKITVESVPFDTSLFDEMISDKKDSLDGQFYFEIIKYVGMGLLAILMFLFVIRPVIGWITSTSSDIEALRSFPQTVSQMEEQISGGASPTEHVDYRTRVTKLFQDDPKGAAEMIRAWLRARR</sequence>
<evidence type="ECO:0000259" key="11">
    <source>
        <dbReference type="Pfam" id="PF01514"/>
    </source>
</evidence>
<protein>
    <submittedName>
        <fullName evidence="13">Flagellar M-ring protein FliF</fullName>
    </submittedName>
</protein>
<keyword evidence="13" id="KW-0969">Cilium</keyword>
<dbReference type="EMBL" id="UOGA01000184">
    <property type="protein sequence ID" value="VAX20718.1"/>
    <property type="molecule type" value="Genomic_DNA"/>
</dbReference>
<evidence type="ECO:0000256" key="4">
    <source>
        <dbReference type="ARBA" id="ARBA00022475"/>
    </source>
</evidence>
<dbReference type="InterPro" id="IPR006182">
    <property type="entry name" value="FliF_N_dom"/>
</dbReference>
<dbReference type="PRINTS" id="PR01009">
    <property type="entry name" value="FLGMRINGFLIF"/>
</dbReference>
<keyword evidence="6 10" id="KW-1133">Transmembrane helix</keyword>
<accession>A0A3B1C9Z9</accession>
<feature type="domain" description="Flagellar M-ring C-terminal" evidence="12">
    <location>
        <begin position="254"/>
        <end position="416"/>
    </location>
</feature>
<dbReference type="GO" id="GO:0009431">
    <property type="term" value="C:bacterial-type flagellum basal body, MS ring"/>
    <property type="evidence" value="ECO:0007669"/>
    <property type="project" value="InterPro"/>
</dbReference>
<dbReference type="Gene3D" id="3.30.300.30">
    <property type="match status" value="1"/>
</dbReference>
<dbReference type="GO" id="GO:0071973">
    <property type="term" value="P:bacterial-type flagellum-dependent cell motility"/>
    <property type="evidence" value="ECO:0007669"/>
    <property type="project" value="InterPro"/>
</dbReference>
<dbReference type="GO" id="GO:0003774">
    <property type="term" value="F:cytoskeletal motor activity"/>
    <property type="evidence" value="ECO:0007669"/>
    <property type="project" value="InterPro"/>
</dbReference>
<dbReference type="InterPro" id="IPR043427">
    <property type="entry name" value="YscJ/FliF"/>
</dbReference>
<comment type="similarity">
    <text evidence="3">Belongs to the FliF family.</text>
</comment>
<dbReference type="PANTHER" id="PTHR30046">
    <property type="entry name" value="FLAGELLAR M-RING PROTEIN"/>
    <property type="match status" value="1"/>
</dbReference>